<feature type="compositionally biased region" description="Polar residues" evidence="2">
    <location>
        <begin position="163"/>
        <end position="175"/>
    </location>
</feature>
<feature type="compositionally biased region" description="Basic and acidic residues" evidence="2">
    <location>
        <begin position="147"/>
        <end position="162"/>
    </location>
</feature>
<name>A0ABR0CRQ7_9LAMI</name>
<feature type="compositionally biased region" description="Pro residues" evidence="2">
    <location>
        <begin position="90"/>
        <end position="99"/>
    </location>
</feature>
<feature type="compositionally biased region" description="Basic and acidic residues" evidence="2">
    <location>
        <begin position="1"/>
        <end position="10"/>
    </location>
</feature>
<evidence type="ECO:0000313" key="3">
    <source>
        <dbReference type="EMBL" id="KAK4479459.1"/>
    </source>
</evidence>
<dbReference type="PANTHER" id="PTHR31807">
    <property type="entry name" value="AUGMIN FAMILY MEMBER"/>
    <property type="match status" value="1"/>
</dbReference>
<feature type="compositionally biased region" description="Low complexity" evidence="2">
    <location>
        <begin position="60"/>
        <end position="76"/>
    </location>
</feature>
<feature type="region of interest" description="Disordered" evidence="2">
    <location>
        <begin position="323"/>
        <end position="375"/>
    </location>
</feature>
<dbReference type="Proteomes" id="UP001291926">
    <property type="component" value="Unassembled WGS sequence"/>
</dbReference>
<dbReference type="PANTHER" id="PTHR31807:SF37">
    <property type="entry name" value="HAUS AUGMIN-LIKE COMPLEX SUBUNIT 8"/>
    <property type="match status" value="1"/>
</dbReference>
<dbReference type="Pfam" id="PF04484">
    <property type="entry name" value="QWRF"/>
    <property type="match status" value="1"/>
</dbReference>
<reference evidence="3 4" key="1">
    <citation type="journal article" date="2023" name="bioRxiv">
        <title>Genome report: Whole genome sequence and annotation of Penstemon davidsonii.</title>
        <authorList>
            <person name="Ostevik K.L."/>
            <person name="Alabady M."/>
            <person name="Zhang M."/>
            <person name="Rausher M.D."/>
        </authorList>
    </citation>
    <scope>NUCLEOTIDE SEQUENCE [LARGE SCALE GENOMIC DNA]</scope>
    <source>
        <strain evidence="3">DNT005</strain>
        <tissue evidence="3">Whole leaf</tissue>
    </source>
</reference>
<evidence type="ECO:0000256" key="2">
    <source>
        <dbReference type="SAM" id="MobiDB-lite"/>
    </source>
</evidence>
<feature type="region of interest" description="Disordered" evidence="2">
    <location>
        <begin position="237"/>
        <end position="264"/>
    </location>
</feature>
<comment type="similarity">
    <text evidence="1">Belongs to the QWRF family.</text>
</comment>
<evidence type="ECO:0008006" key="5">
    <source>
        <dbReference type="Google" id="ProtNLM"/>
    </source>
</evidence>
<dbReference type="EMBL" id="JAYDYQ010002687">
    <property type="protein sequence ID" value="KAK4479459.1"/>
    <property type="molecule type" value="Genomic_DNA"/>
</dbReference>
<feature type="region of interest" description="Disordered" evidence="2">
    <location>
        <begin position="1"/>
        <end position="111"/>
    </location>
</feature>
<protein>
    <recommendedName>
        <fullName evidence="5">AUGMIN subunit 8</fullName>
    </recommendedName>
</protein>
<evidence type="ECO:0000256" key="1">
    <source>
        <dbReference type="ARBA" id="ARBA00010016"/>
    </source>
</evidence>
<feature type="region of interest" description="Disordered" evidence="2">
    <location>
        <begin position="136"/>
        <end position="223"/>
    </location>
</feature>
<dbReference type="InterPro" id="IPR007573">
    <property type="entry name" value="QWRF"/>
</dbReference>
<keyword evidence="4" id="KW-1185">Reference proteome</keyword>
<gene>
    <name evidence="3" type="ORF">RD792_014973</name>
</gene>
<sequence>MDVCESEKALGKQFTAETRRSPLVPADNKNGTARWSRTREISSRYKSPTPSMAAGPKRCPSPSASRTSSTSTVSAPKRAISAERKRPSRPLSPPSPSPSTPIRDASAEMLLASRKIAGNKLPDSLWPSTMRSLSVSFQSDTISVPVSKREKQVSHTPSDRTLRPSSNVAQKQGETPVSRKPTPERKKSPLKGKNSSDQSENSKPVDGIHARLVDQHRWPSRTTCKVSTALNRSIDLTDKERKSSSLWLSGTNTPSLRRLSLDGTSKHLQKTSSDLLMKISREESGKAMLNGCSVDDISGLIKKAGSSSSLDRKQLANAAARALSLPTPVSRPPSPSVSRGVSPSRAKAVNPSSRGPSPARVRPSSPSRQPQSSTSVLSFIADIKKGNKAANHIEDVHQLRLLYNRHLQCRYANARSDAAMHHQKVKAELTCLDEWASIERDHTNSLTCAIQDLQASTIRIPVTGGARGDIEGVKAAVCSAVDVMQAMGSSLFSILSRVEGMNSLVSELADVAAHERAMLDECESLLSSTTALQVEEKSLRTHLLQMKQAYGEPSSILGH</sequence>
<accession>A0ABR0CRQ7</accession>
<feature type="compositionally biased region" description="Basic and acidic residues" evidence="2">
    <location>
        <begin position="206"/>
        <end position="217"/>
    </location>
</feature>
<feature type="compositionally biased region" description="Low complexity" evidence="2">
    <location>
        <begin position="336"/>
        <end position="375"/>
    </location>
</feature>
<feature type="compositionally biased region" description="Polar residues" evidence="2">
    <location>
        <begin position="244"/>
        <end position="255"/>
    </location>
</feature>
<organism evidence="3 4">
    <name type="scientific">Penstemon davidsonii</name>
    <dbReference type="NCBI Taxonomy" id="160366"/>
    <lineage>
        <taxon>Eukaryota</taxon>
        <taxon>Viridiplantae</taxon>
        <taxon>Streptophyta</taxon>
        <taxon>Embryophyta</taxon>
        <taxon>Tracheophyta</taxon>
        <taxon>Spermatophyta</taxon>
        <taxon>Magnoliopsida</taxon>
        <taxon>eudicotyledons</taxon>
        <taxon>Gunneridae</taxon>
        <taxon>Pentapetalae</taxon>
        <taxon>asterids</taxon>
        <taxon>lamiids</taxon>
        <taxon>Lamiales</taxon>
        <taxon>Plantaginaceae</taxon>
        <taxon>Cheloneae</taxon>
        <taxon>Penstemon</taxon>
    </lineage>
</organism>
<evidence type="ECO:0000313" key="4">
    <source>
        <dbReference type="Proteomes" id="UP001291926"/>
    </source>
</evidence>
<proteinExistence type="inferred from homology"/>
<feature type="compositionally biased region" description="Polar residues" evidence="2">
    <location>
        <begin position="193"/>
        <end position="202"/>
    </location>
</feature>
<comment type="caution">
    <text evidence="3">The sequence shown here is derived from an EMBL/GenBank/DDBJ whole genome shotgun (WGS) entry which is preliminary data.</text>
</comment>